<organism evidence="2 3">
    <name type="scientific">Haloarcula terrestris</name>
    <dbReference type="NCBI Taxonomy" id="2950533"/>
    <lineage>
        <taxon>Archaea</taxon>
        <taxon>Methanobacteriati</taxon>
        <taxon>Methanobacteriota</taxon>
        <taxon>Stenosarchaea group</taxon>
        <taxon>Halobacteria</taxon>
        <taxon>Halobacteriales</taxon>
        <taxon>Haloarculaceae</taxon>
        <taxon>Haloarcula</taxon>
    </lineage>
</organism>
<dbReference type="SUPFAM" id="SSF46785">
    <property type="entry name" value="Winged helix' DNA-binding domain"/>
    <property type="match status" value="1"/>
</dbReference>
<gene>
    <name evidence="2" type="ORF">NDI54_20965</name>
</gene>
<name>A0AAE4JIE9_9EURY</name>
<dbReference type="RefSeq" id="WP_310898280.1">
    <property type="nucleotide sequence ID" value="NZ_JAMQOM010000026.1"/>
</dbReference>
<dbReference type="Gene3D" id="1.10.10.10">
    <property type="entry name" value="Winged helix-like DNA-binding domain superfamily/Winged helix DNA-binding domain"/>
    <property type="match status" value="1"/>
</dbReference>
<feature type="region of interest" description="Disordered" evidence="1">
    <location>
        <begin position="155"/>
        <end position="178"/>
    </location>
</feature>
<dbReference type="Proteomes" id="UP001253439">
    <property type="component" value="Unassembled WGS sequence"/>
</dbReference>
<evidence type="ECO:0000313" key="2">
    <source>
        <dbReference type="EMBL" id="MDS0223803.1"/>
    </source>
</evidence>
<keyword evidence="3" id="KW-1185">Reference proteome</keyword>
<sequence length="214" mass="23780">MRTPSELSKAEATTDDMVNRDYSPSDTEEDVLDVLREEWRANPYLIRQRSGHGKGTVNTALTRLTSAGWVKKVTRGLYEFVEDPRTEDSDEAQGSIDTPLDGTEAAETVESHDDSVPADPIADALAGWSYGRTDDEQAANRTVARASLEWLRDTGEPVRQSDVPLDGLAEDDPEERTPDTLWRSVIRGAWQHAVGQGYVEQPDSRSYKWVGGNE</sequence>
<reference evidence="2 3" key="1">
    <citation type="submission" date="2022-06" db="EMBL/GenBank/DDBJ databases">
        <title>Haloarcula sp. a new haloarchaeum isolate from saline soil.</title>
        <authorList>
            <person name="Strakova D."/>
            <person name="Galisteo C."/>
            <person name="Sanchez-Porro C."/>
            <person name="Ventosa A."/>
        </authorList>
    </citation>
    <scope>NUCLEOTIDE SEQUENCE [LARGE SCALE GENOMIC DNA]</scope>
    <source>
        <strain evidence="2 3">S1AR25-5A</strain>
    </source>
</reference>
<dbReference type="AlphaFoldDB" id="A0AAE4JIE9"/>
<comment type="caution">
    <text evidence="2">The sequence shown here is derived from an EMBL/GenBank/DDBJ whole genome shotgun (WGS) entry which is preliminary data.</text>
</comment>
<dbReference type="EMBL" id="JAMQOM010000026">
    <property type="protein sequence ID" value="MDS0223803.1"/>
    <property type="molecule type" value="Genomic_DNA"/>
</dbReference>
<feature type="region of interest" description="Disordered" evidence="1">
    <location>
        <begin position="1"/>
        <end position="28"/>
    </location>
</feature>
<evidence type="ECO:0000313" key="3">
    <source>
        <dbReference type="Proteomes" id="UP001253439"/>
    </source>
</evidence>
<dbReference type="InterPro" id="IPR036390">
    <property type="entry name" value="WH_DNA-bd_sf"/>
</dbReference>
<protein>
    <submittedName>
        <fullName evidence="2">Uncharacterized protein</fullName>
    </submittedName>
</protein>
<dbReference type="InterPro" id="IPR036388">
    <property type="entry name" value="WH-like_DNA-bd_sf"/>
</dbReference>
<accession>A0AAE4JIE9</accession>
<proteinExistence type="predicted"/>
<evidence type="ECO:0000256" key="1">
    <source>
        <dbReference type="SAM" id="MobiDB-lite"/>
    </source>
</evidence>
<feature type="region of interest" description="Disordered" evidence="1">
    <location>
        <begin position="81"/>
        <end position="120"/>
    </location>
</feature>